<dbReference type="OrthoDB" id="5834409at2759"/>
<evidence type="ECO:0000313" key="3">
    <source>
        <dbReference type="EMBL" id="VDM62887.1"/>
    </source>
</evidence>
<dbReference type="AlphaFoldDB" id="A0A158PLF9"/>
<gene>
    <name evidence="3" type="ORF">ACOC_LOCUS11302</name>
</gene>
<sequence length="145" mass="16264">MIRLFKIEGRKRFVRELQCYHKEGTTSLEDLLVCVTLVLAMVLNVTALYNAPVWPMAEMTISAAFVVFQVINFFYFIVNMFKHFNVFLLFGMAEAALLGVVWLFNAYQWFRARTPATSASNGNQPGGGAQPRFATPSYPAGVNPA</sequence>
<feature type="transmembrane region" description="Helical" evidence="2">
    <location>
        <begin position="61"/>
        <end position="78"/>
    </location>
</feature>
<dbReference type="WBParaSite" id="ACOC_0001130101-mRNA-1">
    <property type="protein sequence ID" value="ACOC_0001130101-mRNA-1"/>
    <property type="gene ID" value="ACOC_0001130101"/>
</dbReference>
<protein>
    <submittedName>
        <fullName evidence="5">MARVEL domain-containing protein</fullName>
    </submittedName>
</protein>
<reference evidence="3 4" key="2">
    <citation type="submission" date="2018-11" db="EMBL/GenBank/DDBJ databases">
        <authorList>
            <consortium name="Pathogen Informatics"/>
        </authorList>
    </citation>
    <scope>NUCLEOTIDE SEQUENCE [LARGE SCALE GENOMIC DNA]</scope>
    <source>
        <strain evidence="3 4">Costa Rica</strain>
    </source>
</reference>
<feature type="region of interest" description="Disordered" evidence="1">
    <location>
        <begin position="118"/>
        <end position="145"/>
    </location>
</feature>
<keyword evidence="2" id="KW-0812">Transmembrane</keyword>
<keyword evidence="2" id="KW-1133">Transmembrane helix</keyword>
<accession>A0A158PLF9</accession>
<reference evidence="5" key="1">
    <citation type="submission" date="2016-04" db="UniProtKB">
        <authorList>
            <consortium name="WormBaseParasite"/>
        </authorList>
    </citation>
    <scope>IDENTIFICATION</scope>
</reference>
<feature type="transmembrane region" description="Helical" evidence="2">
    <location>
        <begin position="31"/>
        <end position="49"/>
    </location>
</feature>
<keyword evidence="2" id="KW-0472">Membrane</keyword>
<evidence type="ECO:0000313" key="4">
    <source>
        <dbReference type="Proteomes" id="UP000267027"/>
    </source>
</evidence>
<proteinExistence type="predicted"/>
<dbReference type="OMA" id="IFMASPG"/>
<feature type="transmembrane region" description="Helical" evidence="2">
    <location>
        <begin position="85"/>
        <end position="104"/>
    </location>
</feature>
<evidence type="ECO:0000256" key="1">
    <source>
        <dbReference type="SAM" id="MobiDB-lite"/>
    </source>
</evidence>
<evidence type="ECO:0000313" key="5">
    <source>
        <dbReference type="WBParaSite" id="ACOC_0001130101-mRNA-1"/>
    </source>
</evidence>
<keyword evidence="4" id="KW-1185">Reference proteome</keyword>
<dbReference type="Proteomes" id="UP000267027">
    <property type="component" value="Unassembled WGS sequence"/>
</dbReference>
<name>A0A158PLF9_ANGCS</name>
<organism evidence="5">
    <name type="scientific">Angiostrongylus costaricensis</name>
    <name type="common">Nematode worm</name>
    <dbReference type="NCBI Taxonomy" id="334426"/>
    <lineage>
        <taxon>Eukaryota</taxon>
        <taxon>Metazoa</taxon>
        <taxon>Ecdysozoa</taxon>
        <taxon>Nematoda</taxon>
        <taxon>Chromadorea</taxon>
        <taxon>Rhabditida</taxon>
        <taxon>Rhabditina</taxon>
        <taxon>Rhabditomorpha</taxon>
        <taxon>Strongyloidea</taxon>
        <taxon>Metastrongylidae</taxon>
        <taxon>Angiostrongylus</taxon>
    </lineage>
</organism>
<evidence type="ECO:0000256" key="2">
    <source>
        <dbReference type="SAM" id="Phobius"/>
    </source>
</evidence>
<dbReference type="EMBL" id="UYYA01004659">
    <property type="protein sequence ID" value="VDM62887.1"/>
    <property type="molecule type" value="Genomic_DNA"/>
</dbReference>